<sequence length="211" mass="23507">MCVCLPLLIFVRFSLNSAFAPVAVLPSSEWDRRARKALWLCDQSWIAVRNGSTGNLEQAAQMAVDAWGGTLMRGHDCCVMLAPPYCYTMKTDVFDFAIPVLLSLFAMLFAAVASKSCALWVRQLGRKAPEEQFHGKEPQQGQPQSAVDLEQKLLAIWDQSCLGGKGDPQKALPRSREWGRAAANFFATMKLAFDFQADSVCNQFEHLISLW</sequence>
<comment type="caution">
    <text evidence="2">The sequence shown here is derived from an EMBL/GenBank/DDBJ whole genome shotgun (WGS) entry which is preliminary data.</text>
</comment>
<evidence type="ECO:0000313" key="3">
    <source>
        <dbReference type="Proteomes" id="UP000601435"/>
    </source>
</evidence>
<evidence type="ECO:0000256" key="1">
    <source>
        <dbReference type="SAM" id="SignalP"/>
    </source>
</evidence>
<protein>
    <submittedName>
        <fullName evidence="2">Cacna1h protein</fullName>
    </submittedName>
</protein>
<dbReference type="Proteomes" id="UP000601435">
    <property type="component" value="Unassembled WGS sequence"/>
</dbReference>
<organism evidence="2 3">
    <name type="scientific">Symbiodinium necroappetens</name>
    <dbReference type="NCBI Taxonomy" id="1628268"/>
    <lineage>
        <taxon>Eukaryota</taxon>
        <taxon>Sar</taxon>
        <taxon>Alveolata</taxon>
        <taxon>Dinophyceae</taxon>
        <taxon>Suessiales</taxon>
        <taxon>Symbiodiniaceae</taxon>
        <taxon>Symbiodinium</taxon>
    </lineage>
</organism>
<dbReference type="EMBL" id="CAJNJA010007090">
    <property type="protein sequence ID" value="CAE7220105.1"/>
    <property type="molecule type" value="Genomic_DNA"/>
</dbReference>
<name>A0A812K110_9DINO</name>
<dbReference type="OrthoDB" id="1880850at2759"/>
<keyword evidence="1" id="KW-0732">Signal</keyword>
<evidence type="ECO:0000313" key="2">
    <source>
        <dbReference type="EMBL" id="CAE7220105.1"/>
    </source>
</evidence>
<dbReference type="AlphaFoldDB" id="A0A812K110"/>
<accession>A0A812K110</accession>
<feature type="signal peptide" evidence="1">
    <location>
        <begin position="1"/>
        <end position="18"/>
    </location>
</feature>
<keyword evidence="3" id="KW-1185">Reference proteome</keyword>
<reference evidence="2" key="1">
    <citation type="submission" date="2021-02" db="EMBL/GenBank/DDBJ databases">
        <authorList>
            <person name="Dougan E. K."/>
            <person name="Rhodes N."/>
            <person name="Thang M."/>
            <person name="Chan C."/>
        </authorList>
    </citation>
    <scope>NUCLEOTIDE SEQUENCE</scope>
</reference>
<proteinExistence type="predicted"/>
<feature type="chain" id="PRO_5032807312" evidence="1">
    <location>
        <begin position="19"/>
        <end position="211"/>
    </location>
</feature>
<feature type="non-terminal residue" evidence="2">
    <location>
        <position position="1"/>
    </location>
</feature>
<gene>
    <name evidence="2" type="primary">Cacna1h</name>
    <name evidence="2" type="ORF">SNEC2469_LOCUS2757</name>
</gene>